<sequence length="187" mass="22212">MSYDTVLSFKINRKAMTITGRYRSSNCFDMFDRRVVEDYTNTYKTPEEFKKGVFDFADDALNGSLRFSSSSTMSKRLTWLSQNNKLRYRYPEKAKSNNPEDAWYKEWFVVERNEETFKVLVGEKRVKPRKWVISNGDKIGVKVTPRYTKLSYDRWKKFYSLDAANEMMKRLTDLGWVESYGLKIIEA</sequence>
<evidence type="ECO:0000313" key="1">
    <source>
        <dbReference type="EMBL" id="CUR41565.1"/>
    </source>
</evidence>
<reference evidence="1" key="1">
    <citation type="submission" date="2015-10" db="EMBL/GenBank/DDBJ databases">
        <authorList>
            <person name="Gilbert D.G."/>
        </authorList>
    </citation>
    <scope>NUCLEOTIDE SEQUENCE</scope>
    <source>
        <strain evidence="1">Lp167-67</strain>
    </source>
</reference>
<accession>A0A0U5JWC4</accession>
<dbReference type="EMBL" id="LN887696">
    <property type="protein sequence ID" value="CUR41565.1"/>
    <property type="molecule type" value="Genomic_DNA"/>
</dbReference>
<name>A0A0U5JWC4_LIMRT</name>
<gene>
    <name evidence="1" type="ORF">LRLP16767_LRLP167_00062</name>
</gene>
<proteinExistence type="predicted"/>
<organism evidence="1">
    <name type="scientific">Limosilactobacillus reuteri</name>
    <name type="common">Lactobacillus reuteri</name>
    <dbReference type="NCBI Taxonomy" id="1598"/>
    <lineage>
        <taxon>Bacteria</taxon>
        <taxon>Bacillati</taxon>
        <taxon>Bacillota</taxon>
        <taxon>Bacilli</taxon>
        <taxon>Lactobacillales</taxon>
        <taxon>Lactobacillaceae</taxon>
        <taxon>Limosilactobacillus</taxon>
    </lineage>
</organism>
<dbReference type="AlphaFoldDB" id="A0A0U5JWC4"/>
<dbReference type="RefSeq" id="WP_339111624.1">
    <property type="nucleotide sequence ID" value="NZ_LN887696.1"/>
</dbReference>
<protein>
    <submittedName>
        <fullName evidence="1">Uncharacterized protein</fullName>
    </submittedName>
</protein>